<dbReference type="InterPro" id="IPR011990">
    <property type="entry name" value="TPR-like_helical_dom_sf"/>
</dbReference>
<dbReference type="Pfam" id="PF07980">
    <property type="entry name" value="SusD_RagB"/>
    <property type="match status" value="1"/>
</dbReference>
<evidence type="ECO:0000256" key="2">
    <source>
        <dbReference type="ARBA" id="ARBA00006275"/>
    </source>
</evidence>
<gene>
    <name evidence="9" type="ORF">H8B06_00390</name>
</gene>
<evidence type="ECO:0000313" key="10">
    <source>
        <dbReference type="Proteomes" id="UP000602759"/>
    </source>
</evidence>
<feature type="chain" id="PRO_5047013181" evidence="6">
    <location>
        <begin position="20"/>
        <end position="501"/>
    </location>
</feature>
<dbReference type="Gene3D" id="1.25.40.390">
    <property type="match status" value="1"/>
</dbReference>
<name>A0ABR7YJ33_9SPHI</name>
<dbReference type="Proteomes" id="UP000602759">
    <property type="component" value="Unassembled WGS sequence"/>
</dbReference>
<dbReference type="RefSeq" id="WP_190992307.1">
    <property type="nucleotide sequence ID" value="NZ_JACOIK010000001.1"/>
</dbReference>
<dbReference type="InterPro" id="IPR033985">
    <property type="entry name" value="SusD-like_N"/>
</dbReference>
<feature type="domain" description="SusD-like N-terminal" evidence="8">
    <location>
        <begin position="72"/>
        <end position="220"/>
    </location>
</feature>
<proteinExistence type="inferred from homology"/>
<dbReference type="Pfam" id="PF14322">
    <property type="entry name" value="SusD-like_3"/>
    <property type="match status" value="1"/>
</dbReference>
<accession>A0ABR7YJ33</accession>
<keyword evidence="5" id="KW-0998">Cell outer membrane</keyword>
<dbReference type="EMBL" id="JACOIK010000001">
    <property type="protein sequence ID" value="MBD1431269.1"/>
    <property type="molecule type" value="Genomic_DNA"/>
</dbReference>
<sequence>MKRKYILVLLLAVSLSGCSDFLDKEPLGRASDEVILADENNIDMFVSRLYGTLNWREWFIGRQMYNLWEFGADDYAGRPGNGQYSNYKNFTYDPSEGAINEYWDRTYNCLNHCNQIIARTPDFENREIAELAEAQAKFFRAYYNFGLVTIFGEAPLRDKIPEDPAEYDLPKSSSQAFYELIIADLEYAIAHLRTRTEWGAEGLGRVTKGTAQGLLAKVYLYMQDYPNAQKYASDVIMGQEYQLENNYRELFSPNNPYSAENMMPGHYQFDDQIWNGRWWNPLAQYNGIGNGVGNAELIVTQHLVDSYENGDPRKEASIFEAGTDQIQGAEDVTPADYLDYANKKLIWPKSYWNQEQFSWTNVNPMFLRYADILLIYAEASNELGTSLSGLTAEQALEQVRFRARGNKTFAEAGVLPEINGLGKDAMRLAIWQERRVELAFEFQRWPDLVRYEKVVPGYMTNLLRNTYGKTAFDYEKHSKFPIPLLKINSSQGVLIQHDAWN</sequence>
<organism evidence="9 10">
    <name type="scientific">Sphingobacterium micropteri</name>
    <dbReference type="NCBI Taxonomy" id="2763501"/>
    <lineage>
        <taxon>Bacteria</taxon>
        <taxon>Pseudomonadati</taxon>
        <taxon>Bacteroidota</taxon>
        <taxon>Sphingobacteriia</taxon>
        <taxon>Sphingobacteriales</taxon>
        <taxon>Sphingobacteriaceae</taxon>
        <taxon>Sphingobacterium</taxon>
    </lineage>
</organism>
<dbReference type="PROSITE" id="PS51257">
    <property type="entry name" value="PROKAR_LIPOPROTEIN"/>
    <property type="match status" value="1"/>
</dbReference>
<evidence type="ECO:0000256" key="1">
    <source>
        <dbReference type="ARBA" id="ARBA00004442"/>
    </source>
</evidence>
<dbReference type="SUPFAM" id="SSF48452">
    <property type="entry name" value="TPR-like"/>
    <property type="match status" value="1"/>
</dbReference>
<feature type="domain" description="RagB/SusD" evidence="7">
    <location>
        <begin position="301"/>
        <end position="474"/>
    </location>
</feature>
<evidence type="ECO:0000256" key="6">
    <source>
        <dbReference type="SAM" id="SignalP"/>
    </source>
</evidence>
<comment type="caution">
    <text evidence="9">The sequence shown here is derived from an EMBL/GenBank/DDBJ whole genome shotgun (WGS) entry which is preliminary data.</text>
</comment>
<reference evidence="9 10" key="1">
    <citation type="submission" date="2020-08" db="EMBL/GenBank/DDBJ databases">
        <title>Sphingobacterium sp. DN00404 isolated from aquaculture water.</title>
        <authorList>
            <person name="Zhang M."/>
        </authorList>
    </citation>
    <scope>NUCLEOTIDE SEQUENCE [LARGE SCALE GENOMIC DNA]</scope>
    <source>
        <strain evidence="9 10">DN00404</strain>
    </source>
</reference>
<keyword evidence="4" id="KW-0472">Membrane</keyword>
<evidence type="ECO:0000256" key="5">
    <source>
        <dbReference type="ARBA" id="ARBA00023237"/>
    </source>
</evidence>
<comment type="similarity">
    <text evidence="2">Belongs to the SusD family.</text>
</comment>
<evidence type="ECO:0000256" key="3">
    <source>
        <dbReference type="ARBA" id="ARBA00022729"/>
    </source>
</evidence>
<keyword evidence="10" id="KW-1185">Reference proteome</keyword>
<evidence type="ECO:0000259" key="8">
    <source>
        <dbReference type="Pfam" id="PF14322"/>
    </source>
</evidence>
<evidence type="ECO:0000313" key="9">
    <source>
        <dbReference type="EMBL" id="MBD1431269.1"/>
    </source>
</evidence>
<dbReference type="InterPro" id="IPR012944">
    <property type="entry name" value="SusD_RagB_dom"/>
</dbReference>
<evidence type="ECO:0000259" key="7">
    <source>
        <dbReference type="Pfam" id="PF07980"/>
    </source>
</evidence>
<protein>
    <submittedName>
        <fullName evidence="9">RagB/SusD family nutrient uptake outer membrane protein</fullName>
    </submittedName>
</protein>
<evidence type="ECO:0000256" key="4">
    <source>
        <dbReference type="ARBA" id="ARBA00023136"/>
    </source>
</evidence>
<comment type="subcellular location">
    <subcellularLocation>
        <location evidence="1">Cell outer membrane</location>
    </subcellularLocation>
</comment>
<keyword evidence="3 6" id="KW-0732">Signal</keyword>
<feature type="signal peptide" evidence="6">
    <location>
        <begin position="1"/>
        <end position="19"/>
    </location>
</feature>